<dbReference type="HOGENOM" id="CLU_2542836_0_0_1"/>
<organism evidence="1 2">
    <name type="scientific">Heterobasidion irregulare (strain TC 32-1)</name>
    <dbReference type="NCBI Taxonomy" id="747525"/>
    <lineage>
        <taxon>Eukaryota</taxon>
        <taxon>Fungi</taxon>
        <taxon>Dikarya</taxon>
        <taxon>Basidiomycota</taxon>
        <taxon>Agaricomycotina</taxon>
        <taxon>Agaricomycetes</taxon>
        <taxon>Russulales</taxon>
        <taxon>Bondarzewiaceae</taxon>
        <taxon>Heterobasidion</taxon>
        <taxon>Heterobasidion annosum species complex</taxon>
    </lineage>
</organism>
<gene>
    <name evidence="1" type="ORF">HETIRDRAFT_409738</name>
</gene>
<name>W4KAW5_HETIT</name>
<dbReference type="KEGG" id="hir:HETIRDRAFT_409738"/>
<reference evidence="1 2" key="1">
    <citation type="journal article" date="2012" name="New Phytol.">
        <title>Insight into trade-off between wood decay and parasitism from the genome of a fungal forest pathogen.</title>
        <authorList>
            <person name="Olson A."/>
            <person name="Aerts A."/>
            <person name="Asiegbu F."/>
            <person name="Belbahri L."/>
            <person name="Bouzid O."/>
            <person name="Broberg A."/>
            <person name="Canback B."/>
            <person name="Coutinho P.M."/>
            <person name="Cullen D."/>
            <person name="Dalman K."/>
            <person name="Deflorio G."/>
            <person name="van Diepen L.T."/>
            <person name="Dunand C."/>
            <person name="Duplessis S."/>
            <person name="Durling M."/>
            <person name="Gonthier P."/>
            <person name="Grimwood J."/>
            <person name="Fossdal C.G."/>
            <person name="Hansson D."/>
            <person name="Henrissat B."/>
            <person name="Hietala A."/>
            <person name="Himmelstrand K."/>
            <person name="Hoffmeister D."/>
            <person name="Hogberg N."/>
            <person name="James T.Y."/>
            <person name="Karlsson M."/>
            <person name="Kohler A."/>
            <person name="Kues U."/>
            <person name="Lee Y.H."/>
            <person name="Lin Y.C."/>
            <person name="Lind M."/>
            <person name="Lindquist E."/>
            <person name="Lombard V."/>
            <person name="Lucas S."/>
            <person name="Lunden K."/>
            <person name="Morin E."/>
            <person name="Murat C."/>
            <person name="Park J."/>
            <person name="Raffaello T."/>
            <person name="Rouze P."/>
            <person name="Salamov A."/>
            <person name="Schmutz J."/>
            <person name="Solheim H."/>
            <person name="Stahlberg J."/>
            <person name="Velez H."/>
            <person name="de Vries R.P."/>
            <person name="Wiebenga A."/>
            <person name="Woodward S."/>
            <person name="Yakovlev I."/>
            <person name="Garbelotto M."/>
            <person name="Martin F."/>
            <person name="Grigoriev I.V."/>
            <person name="Stenlid J."/>
        </authorList>
    </citation>
    <scope>NUCLEOTIDE SEQUENCE [LARGE SCALE GENOMIC DNA]</scope>
    <source>
        <strain evidence="1 2">TC 32-1</strain>
    </source>
</reference>
<keyword evidence="2" id="KW-1185">Reference proteome</keyword>
<dbReference type="EMBL" id="KI925458">
    <property type="protein sequence ID" value="ETW82216.1"/>
    <property type="molecule type" value="Genomic_DNA"/>
</dbReference>
<dbReference type="RefSeq" id="XP_009546760.1">
    <property type="nucleotide sequence ID" value="XM_009548465.1"/>
</dbReference>
<dbReference type="Proteomes" id="UP000030671">
    <property type="component" value="Unassembled WGS sequence"/>
</dbReference>
<evidence type="ECO:0000313" key="1">
    <source>
        <dbReference type="EMBL" id="ETW82216.1"/>
    </source>
</evidence>
<protein>
    <submittedName>
        <fullName evidence="1">Uncharacterized protein</fullName>
    </submittedName>
</protein>
<evidence type="ECO:0000313" key="2">
    <source>
        <dbReference type="Proteomes" id="UP000030671"/>
    </source>
</evidence>
<dbReference type="AlphaFoldDB" id="W4KAW5"/>
<dbReference type="InParanoid" id="W4KAW5"/>
<proteinExistence type="predicted"/>
<dbReference type="GeneID" id="20672798"/>
<sequence>MSSPSSSTATLVSSNKSAFSVKGKKNIFSSVFGARSSTSLNTGTSTSTATTKAVTKPDAAFGNLATKYGWAAAGPGFAAPIDP</sequence>
<accession>W4KAW5</accession>